<dbReference type="Pfam" id="PF02458">
    <property type="entry name" value="Transferase"/>
    <property type="match status" value="2"/>
</dbReference>
<comment type="caution">
    <text evidence="4">The sequence shown here is derived from an EMBL/GenBank/DDBJ whole genome shotgun (WGS) entry which is preliminary data.</text>
</comment>
<organism evidence="4 5">
    <name type="scientific">Vitis vinifera</name>
    <name type="common">Grape</name>
    <dbReference type="NCBI Taxonomy" id="29760"/>
    <lineage>
        <taxon>Eukaryota</taxon>
        <taxon>Viridiplantae</taxon>
        <taxon>Streptophyta</taxon>
        <taxon>Embryophyta</taxon>
        <taxon>Tracheophyta</taxon>
        <taxon>Spermatophyta</taxon>
        <taxon>Magnoliopsida</taxon>
        <taxon>eudicotyledons</taxon>
        <taxon>Gunneridae</taxon>
        <taxon>Pentapetalae</taxon>
        <taxon>rosids</taxon>
        <taxon>Vitales</taxon>
        <taxon>Vitaceae</taxon>
        <taxon>Viteae</taxon>
        <taxon>Vitis</taxon>
    </lineage>
</organism>
<keyword evidence="2" id="KW-0808">Transferase</keyword>
<evidence type="ECO:0000256" key="1">
    <source>
        <dbReference type="ARBA" id="ARBA00009861"/>
    </source>
</evidence>
<evidence type="ECO:0000256" key="3">
    <source>
        <dbReference type="ARBA" id="ARBA00023315"/>
    </source>
</evidence>
<dbReference type="GO" id="GO:0016746">
    <property type="term" value="F:acyltransferase activity"/>
    <property type="evidence" value="ECO:0007669"/>
    <property type="project" value="UniProtKB-KW"/>
</dbReference>
<protein>
    <submittedName>
        <fullName evidence="4">Vinorine synthase</fullName>
    </submittedName>
</protein>
<sequence>MGEIEVEVISTDTIKPSSPTPTHLRHLLLSFLDQVLTPIFTPIVLFYPMDGDVKVDTIERSIWLKKTLSKTLIQFYPLAGRVKDNLFIDCNDQGVSYFEAQVNRYRPGNPSQYLQVWWDSNWCLLSHKVADALLVVMFDNGWVAVARRDTDVLCPRFGLAKLFPPINLSGFNPSTGITKEKIVTRRSVFSASSVASLREKPKKSLHDPAGDEPKYKDGPSIDGELLWEYCPVCDNNTKHGRFPLYEADFGWGKPIWVGSASLPFKNLILFMDSSGTNGGIEAWINLMEEDMGKFQGDKELLSFVSPT</sequence>
<accession>A0A438I2C5</accession>
<dbReference type="PANTHER" id="PTHR31623:SF17">
    <property type="entry name" value="F21J9.9"/>
    <property type="match status" value="1"/>
</dbReference>
<dbReference type="PANTHER" id="PTHR31623">
    <property type="entry name" value="F21J9.9"/>
    <property type="match status" value="1"/>
</dbReference>
<proteinExistence type="inferred from homology"/>
<comment type="similarity">
    <text evidence="1">Belongs to the plant acyltransferase family.</text>
</comment>
<dbReference type="InterPro" id="IPR023213">
    <property type="entry name" value="CAT-like_dom_sf"/>
</dbReference>
<evidence type="ECO:0000256" key="2">
    <source>
        <dbReference type="ARBA" id="ARBA00022679"/>
    </source>
</evidence>
<name>A0A438I2C5_VITVI</name>
<dbReference type="EMBL" id="QGNW01000151">
    <property type="protein sequence ID" value="RVW90851.1"/>
    <property type="molecule type" value="Genomic_DNA"/>
</dbReference>
<reference evidence="4 5" key="1">
    <citation type="journal article" date="2018" name="PLoS Genet.">
        <title>Population sequencing reveals clonal diversity and ancestral inbreeding in the grapevine cultivar Chardonnay.</title>
        <authorList>
            <person name="Roach M.J."/>
            <person name="Johnson D.L."/>
            <person name="Bohlmann J."/>
            <person name="van Vuuren H.J."/>
            <person name="Jones S.J."/>
            <person name="Pretorius I.S."/>
            <person name="Schmidt S.A."/>
            <person name="Borneman A.R."/>
        </authorList>
    </citation>
    <scope>NUCLEOTIDE SEQUENCE [LARGE SCALE GENOMIC DNA]</scope>
    <source>
        <strain evidence="5">cv. Chardonnay</strain>
        <tissue evidence="4">Leaf</tissue>
    </source>
</reference>
<dbReference type="Proteomes" id="UP000288805">
    <property type="component" value="Unassembled WGS sequence"/>
</dbReference>
<evidence type="ECO:0000313" key="4">
    <source>
        <dbReference type="EMBL" id="RVW90851.1"/>
    </source>
</evidence>
<dbReference type="Gene3D" id="3.30.559.10">
    <property type="entry name" value="Chloramphenicol acetyltransferase-like domain"/>
    <property type="match status" value="2"/>
</dbReference>
<gene>
    <name evidence="4" type="primary">ACT_25</name>
    <name evidence="4" type="ORF">CK203_028633</name>
</gene>
<keyword evidence="3" id="KW-0012">Acyltransferase</keyword>
<dbReference type="AlphaFoldDB" id="A0A438I2C5"/>
<evidence type="ECO:0000313" key="5">
    <source>
        <dbReference type="Proteomes" id="UP000288805"/>
    </source>
</evidence>